<reference evidence="1 2" key="2">
    <citation type="journal article" date="2018" name="New Phytol.">
        <title>High intraspecific genome diversity in the model arbuscular mycorrhizal symbiont Rhizophagus irregularis.</title>
        <authorList>
            <person name="Chen E.C.H."/>
            <person name="Morin E."/>
            <person name="Beaudet D."/>
            <person name="Noel J."/>
            <person name="Yildirir G."/>
            <person name="Ndikumana S."/>
            <person name="Charron P."/>
            <person name="St-Onge C."/>
            <person name="Giorgi J."/>
            <person name="Kruger M."/>
            <person name="Marton T."/>
            <person name="Ropars J."/>
            <person name="Grigoriev I.V."/>
            <person name="Hainaut M."/>
            <person name="Henrissat B."/>
            <person name="Roux C."/>
            <person name="Martin F."/>
            <person name="Corradi N."/>
        </authorList>
    </citation>
    <scope>NUCLEOTIDE SEQUENCE [LARGE SCALE GENOMIC DNA]</scope>
    <source>
        <strain evidence="1 2">DAOM 197198</strain>
    </source>
</reference>
<protein>
    <submittedName>
        <fullName evidence="1">Uncharacterized protein</fullName>
    </submittedName>
</protein>
<sequence length="186" mass="21844">MEFTQIFICNLFVLEFGNSPRNALEKLRLDLSNWIKNNGGGWKGRDAAQSIGKKFVTDLTSALWYIDSRSVETLNQKFKIPVIFDEFFGRSQPESYKSARPKFNSDELIQQNKKILNYVKLSWMLQNRFNWLKESLYKFGEILAKYSEYLDHQQIRSKEIKNSLTPIVNEIEVGSIEIFSANIWRN</sequence>
<comment type="caution">
    <text evidence="1">The sequence shown here is derived from an EMBL/GenBank/DDBJ whole genome shotgun (WGS) entry which is preliminary data.</text>
</comment>
<name>A0A2P4Q9W2_RHIID</name>
<reference evidence="1 2" key="1">
    <citation type="journal article" date="2013" name="Proc. Natl. Acad. Sci. U.S.A.">
        <title>Genome of an arbuscular mycorrhizal fungus provides insight into the oldest plant symbiosis.</title>
        <authorList>
            <person name="Tisserant E."/>
            <person name="Malbreil M."/>
            <person name="Kuo A."/>
            <person name="Kohler A."/>
            <person name="Symeonidi A."/>
            <person name="Balestrini R."/>
            <person name="Charron P."/>
            <person name="Duensing N."/>
            <person name="Frei Dit Frey N."/>
            <person name="Gianinazzi-Pearson V."/>
            <person name="Gilbert L.B."/>
            <person name="Handa Y."/>
            <person name="Herr J.R."/>
            <person name="Hijri M."/>
            <person name="Koul R."/>
            <person name="Kawaguchi M."/>
            <person name="Krajinski F."/>
            <person name="Lammers P.J."/>
            <person name="Masclaux F.G."/>
            <person name="Murat C."/>
            <person name="Morin E."/>
            <person name="Ndikumana S."/>
            <person name="Pagni M."/>
            <person name="Petitpierre D."/>
            <person name="Requena N."/>
            <person name="Rosikiewicz P."/>
            <person name="Riley R."/>
            <person name="Saito K."/>
            <person name="San Clemente H."/>
            <person name="Shapiro H."/>
            <person name="van Tuinen D."/>
            <person name="Becard G."/>
            <person name="Bonfante P."/>
            <person name="Paszkowski U."/>
            <person name="Shachar-Hill Y.Y."/>
            <person name="Tuskan G.A."/>
            <person name="Young P.W."/>
            <person name="Sanders I.R."/>
            <person name="Henrissat B."/>
            <person name="Rensing S.A."/>
            <person name="Grigoriev I.V."/>
            <person name="Corradi N."/>
            <person name="Roux C."/>
            <person name="Martin F."/>
        </authorList>
    </citation>
    <scope>NUCLEOTIDE SEQUENCE [LARGE SCALE GENOMIC DNA]</scope>
    <source>
        <strain evidence="1 2">DAOM 197198</strain>
    </source>
</reference>
<accession>A0A2P4Q9W2</accession>
<dbReference type="Proteomes" id="UP000018888">
    <property type="component" value="Unassembled WGS sequence"/>
</dbReference>
<dbReference type="AlphaFoldDB" id="A0A2P4Q9W2"/>
<proteinExistence type="predicted"/>
<gene>
    <name evidence="1" type="ORF">GLOIN_2v1476247</name>
</gene>
<organism evidence="1 2">
    <name type="scientific">Rhizophagus irregularis (strain DAOM 181602 / DAOM 197198 / MUCL 43194)</name>
    <name type="common">Arbuscular mycorrhizal fungus</name>
    <name type="synonym">Glomus intraradices</name>
    <dbReference type="NCBI Taxonomy" id="747089"/>
    <lineage>
        <taxon>Eukaryota</taxon>
        <taxon>Fungi</taxon>
        <taxon>Fungi incertae sedis</taxon>
        <taxon>Mucoromycota</taxon>
        <taxon>Glomeromycotina</taxon>
        <taxon>Glomeromycetes</taxon>
        <taxon>Glomerales</taxon>
        <taxon>Glomeraceae</taxon>
        <taxon>Rhizophagus</taxon>
    </lineage>
</organism>
<evidence type="ECO:0000313" key="1">
    <source>
        <dbReference type="EMBL" id="POG74430.1"/>
    </source>
</evidence>
<keyword evidence="2" id="KW-1185">Reference proteome</keyword>
<evidence type="ECO:0000313" key="2">
    <source>
        <dbReference type="Proteomes" id="UP000018888"/>
    </source>
</evidence>
<dbReference type="EMBL" id="AUPC02000072">
    <property type="protein sequence ID" value="POG74430.1"/>
    <property type="molecule type" value="Genomic_DNA"/>
</dbReference>